<dbReference type="KEGG" id="apv:Apar_0586"/>
<dbReference type="Proteomes" id="UP000000960">
    <property type="component" value="Chromosome"/>
</dbReference>
<dbReference type="EMBL" id="CP001721">
    <property type="protein sequence ID" value="ACV51016.1"/>
    <property type="molecule type" value="Genomic_DNA"/>
</dbReference>
<dbReference type="GeneID" id="84806111"/>
<evidence type="ECO:0000313" key="2">
    <source>
        <dbReference type="Proteomes" id="UP000000960"/>
    </source>
</evidence>
<dbReference type="HOGENOM" id="CLU_1902363_0_0_11"/>
<keyword evidence="2" id="KW-1185">Reference proteome</keyword>
<accession>C8WA78</accession>
<sequence>MDVSNMSAEQLRELAEQKEKSRANLEAKYLDFVPGKIERAPYERVIEFEDEEYVVDMRRTKSREFMRHMARVSDAEQNSPEALSPVLALYDYLFGGDCDNHVVDVVTKKLGYDDAEEILRIESALLEKLDAKN</sequence>
<organism evidence="1 2">
    <name type="scientific">Lancefieldella parvula (strain ATCC 33793 / DSM 20469 / CCUG 32760 / JCM 10300 / KCTC 3663 / VPI 0546 / 1246)</name>
    <name type="common">Atopobium parvulum</name>
    <dbReference type="NCBI Taxonomy" id="521095"/>
    <lineage>
        <taxon>Bacteria</taxon>
        <taxon>Bacillati</taxon>
        <taxon>Actinomycetota</taxon>
        <taxon>Coriobacteriia</taxon>
        <taxon>Coriobacteriales</taxon>
        <taxon>Atopobiaceae</taxon>
        <taxon>Lancefieldella</taxon>
    </lineage>
</organism>
<proteinExistence type="predicted"/>
<dbReference type="RefSeq" id="WP_012808673.1">
    <property type="nucleotide sequence ID" value="NC_013203.1"/>
</dbReference>
<dbReference type="STRING" id="521095.Apar_0586"/>
<evidence type="ECO:0000313" key="1">
    <source>
        <dbReference type="EMBL" id="ACV51016.1"/>
    </source>
</evidence>
<name>C8WA78_LANP1</name>
<reference evidence="1 2" key="1">
    <citation type="journal article" date="2009" name="Stand. Genomic Sci.">
        <title>Complete genome sequence of Atopobium parvulum type strain (IPP 1246).</title>
        <authorList>
            <person name="Copeland A."/>
            <person name="Sikorski J."/>
            <person name="Lapidus A."/>
            <person name="Nolan M."/>
            <person name="Del Rio T.G."/>
            <person name="Lucas S."/>
            <person name="Chen F."/>
            <person name="Tice H."/>
            <person name="Pitluck S."/>
            <person name="Cheng J.F."/>
            <person name="Pukall R."/>
            <person name="Chertkov O."/>
            <person name="Brettin T."/>
            <person name="Han C."/>
            <person name="Detter J.C."/>
            <person name="Kuske C."/>
            <person name="Bruce D."/>
            <person name="Goodwin L."/>
            <person name="Ivanova N."/>
            <person name="Mavromatis K."/>
            <person name="Mikhailova N."/>
            <person name="Chen A."/>
            <person name="Palaniappan K."/>
            <person name="Chain P."/>
            <person name="Rohde M."/>
            <person name="Goker M."/>
            <person name="Bristow J."/>
            <person name="Eisen J.A."/>
            <person name="Markowitz V."/>
            <person name="Hugenholtz P."/>
            <person name="Kyrpides N.C."/>
            <person name="Klenk H.P."/>
            <person name="Detter J.C."/>
        </authorList>
    </citation>
    <scope>NUCLEOTIDE SEQUENCE [LARGE SCALE GENOMIC DNA]</scope>
    <source>
        <strain evidence="2">ATCC 33793 / DSM 20469 / CCUG 32760 / JCM 10300 / KCTC 3663 / VPI 0546 / 1246</strain>
    </source>
</reference>
<protein>
    <submittedName>
        <fullName evidence="1">Uncharacterized protein</fullName>
    </submittedName>
</protein>
<gene>
    <name evidence="1" type="ordered locus">Apar_0586</name>
</gene>
<dbReference type="AlphaFoldDB" id="C8WA78"/>